<dbReference type="Proteomes" id="UP000661193">
    <property type="component" value="Unassembled WGS sequence"/>
</dbReference>
<dbReference type="InterPro" id="IPR013766">
    <property type="entry name" value="Thioredoxin_domain"/>
</dbReference>
<sequence length="241" mass="25725">MTRSRGGAGKTPPPIRKAAGWLGPVVVIAVVAVLAIIARPTDQPTAPAAGTAGSQQENPFAELARRTPGDPVALGEPDAPVVVIEYADFQCPFCGKHARETAPRLIREYVDQGLVRIEWRDLPYLGDESRAAAGAARAAAAQGRFWEFHDALYAKQRRVNSGTLNDAALRDIASQLGLDLARFDADRASAVTREAIDRDQREAASMGLTGTPAFIVGDTPIIGAQPYEAFKQAIDEQLDAP</sequence>
<dbReference type="InterPro" id="IPR036249">
    <property type="entry name" value="Thioredoxin-like_sf"/>
</dbReference>
<keyword evidence="6" id="KW-0812">Transmembrane</keyword>
<comment type="caution">
    <text evidence="8">The sequence shown here is derived from an EMBL/GenBank/DDBJ whole genome shotgun (WGS) entry which is preliminary data.</text>
</comment>
<evidence type="ECO:0000313" key="9">
    <source>
        <dbReference type="Proteomes" id="UP000661193"/>
    </source>
</evidence>
<evidence type="ECO:0000256" key="5">
    <source>
        <dbReference type="ARBA" id="ARBA00023284"/>
    </source>
</evidence>
<dbReference type="PANTHER" id="PTHR13887">
    <property type="entry name" value="GLUTATHIONE S-TRANSFERASE KAPPA"/>
    <property type="match status" value="1"/>
</dbReference>
<dbReference type="Pfam" id="PF13462">
    <property type="entry name" value="Thioredoxin_4"/>
    <property type="match status" value="1"/>
</dbReference>
<keyword evidence="6" id="KW-0472">Membrane</keyword>
<evidence type="ECO:0000256" key="1">
    <source>
        <dbReference type="ARBA" id="ARBA00005791"/>
    </source>
</evidence>
<evidence type="ECO:0000256" key="3">
    <source>
        <dbReference type="ARBA" id="ARBA00023002"/>
    </source>
</evidence>
<proteinExistence type="inferred from homology"/>
<evidence type="ECO:0000313" key="8">
    <source>
        <dbReference type="EMBL" id="MBL6278307.1"/>
    </source>
</evidence>
<keyword evidence="9" id="KW-1185">Reference proteome</keyword>
<keyword evidence="5" id="KW-0676">Redox-active center</keyword>
<evidence type="ECO:0000256" key="6">
    <source>
        <dbReference type="SAM" id="Phobius"/>
    </source>
</evidence>
<evidence type="ECO:0000256" key="4">
    <source>
        <dbReference type="ARBA" id="ARBA00023157"/>
    </source>
</evidence>
<name>A0ABS1UPN9_9ACTN</name>
<dbReference type="SUPFAM" id="SSF52833">
    <property type="entry name" value="Thioredoxin-like"/>
    <property type="match status" value="1"/>
</dbReference>
<evidence type="ECO:0000259" key="7">
    <source>
        <dbReference type="PROSITE" id="PS51352"/>
    </source>
</evidence>
<protein>
    <submittedName>
        <fullName evidence="8">DsbA family protein</fullName>
    </submittedName>
</protein>
<comment type="similarity">
    <text evidence="1">Belongs to the thioredoxin family. DsbA subfamily.</text>
</comment>
<dbReference type="RefSeq" id="WP_203222796.1">
    <property type="nucleotide sequence ID" value="NZ_JAETXL010000006.1"/>
</dbReference>
<feature type="domain" description="Thioredoxin" evidence="7">
    <location>
        <begin position="52"/>
        <end position="239"/>
    </location>
</feature>
<gene>
    <name evidence="8" type="ORF">JMF97_19285</name>
</gene>
<feature type="transmembrane region" description="Helical" evidence="6">
    <location>
        <begin position="21"/>
        <end position="38"/>
    </location>
</feature>
<keyword evidence="3" id="KW-0560">Oxidoreductase</keyword>
<evidence type="ECO:0000256" key="2">
    <source>
        <dbReference type="ARBA" id="ARBA00022729"/>
    </source>
</evidence>
<dbReference type="InterPro" id="IPR012336">
    <property type="entry name" value="Thioredoxin-like_fold"/>
</dbReference>
<dbReference type="PANTHER" id="PTHR13887:SF14">
    <property type="entry name" value="DISULFIDE BOND FORMATION PROTEIN D"/>
    <property type="match status" value="1"/>
</dbReference>
<keyword evidence="6" id="KW-1133">Transmembrane helix</keyword>
<dbReference type="EMBL" id="JAETXL010000006">
    <property type="protein sequence ID" value="MBL6278307.1"/>
    <property type="molecule type" value="Genomic_DNA"/>
</dbReference>
<accession>A0ABS1UPN9</accession>
<dbReference type="Gene3D" id="3.40.30.10">
    <property type="entry name" value="Glutaredoxin"/>
    <property type="match status" value="1"/>
</dbReference>
<organism evidence="8 9">
    <name type="scientific">Micromonospora fiedleri</name>
    <dbReference type="NCBI Taxonomy" id="1157498"/>
    <lineage>
        <taxon>Bacteria</taxon>
        <taxon>Bacillati</taxon>
        <taxon>Actinomycetota</taxon>
        <taxon>Actinomycetes</taxon>
        <taxon>Micromonosporales</taxon>
        <taxon>Micromonosporaceae</taxon>
        <taxon>Micromonospora</taxon>
    </lineage>
</organism>
<keyword evidence="4" id="KW-1015">Disulfide bond</keyword>
<reference evidence="8 9" key="1">
    <citation type="submission" date="2021-01" db="EMBL/GenBank/DDBJ databases">
        <title>Genome sequencing of Micromonospora fiedleri MG-37.</title>
        <authorList>
            <person name="Moreland P.E.J."/>
            <person name="Stach J.E.M."/>
        </authorList>
    </citation>
    <scope>NUCLEOTIDE SEQUENCE [LARGE SCALE GENOMIC DNA]</scope>
    <source>
        <strain evidence="8 9">MG-37</strain>
    </source>
</reference>
<keyword evidence="2" id="KW-0732">Signal</keyword>
<dbReference type="PROSITE" id="PS51352">
    <property type="entry name" value="THIOREDOXIN_2"/>
    <property type="match status" value="1"/>
</dbReference>